<keyword evidence="1" id="KW-0472">Membrane</keyword>
<proteinExistence type="predicted"/>
<reference evidence="2" key="1">
    <citation type="submission" date="2021-02" db="EMBL/GenBank/DDBJ databases">
        <authorList>
            <person name="Nowell W R."/>
        </authorList>
    </citation>
    <scope>NUCLEOTIDE SEQUENCE</scope>
</reference>
<feature type="transmembrane region" description="Helical" evidence="1">
    <location>
        <begin position="6"/>
        <end position="23"/>
    </location>
</feature>
<keyword evidence="1" id="KW-1133">Transmembrane helix</keyword>
<comment type="caution">
    <text evidence="2">The sequence shown here is derived from an EMBL/GenBank/DDBJ whole genome shotgun (WGS) entry which is preliminary data.</text>
</comment>
<dbReference type="EMBL" id="CAJOBI010005339">
    <property type="protein sequence ID" value="CAF4029174.1"/>
    <property type="molecule type" value="Genomic_DNA"/>
</dbReference>
<dbReference type="InterPro" id="IPR011042">
    <property type="entry name" value="6-blade_b-propeller_TolB-like"/>
</dbReference>
<accession>A0A8S2P3H8</accession>
<dbReference type="SUPFAM" id="SSF63829">
    <property type="entry name" value="Calcium-dependent phosphotriesterase"/>
    <property type="match status" value="1"/>
</dbReference>
<dbReference type="Gene3D" id="2.120.10.30">
    <property type="entry name" value="TolB, C-terminal domain"/>
    <property type="match status" value="1"/>
</dbReference>
<sequence length="165" mass="18331">MSSSLFLGQIFIQILCLTIVLIYEIDATNSSFIPEPIHITLADLPEPYATASAAKDANIISVPANPTLYVPDGFTVKLYMSGLKMPRYLTYTPSGDILVSEPGMNRISCLIDNDGDGYPDELTTFADESNGLYLPYSMTFVNGYFYVGNRNITRRYQWATGSRQI</sequence>
<evidence type="ECO:0000313" key="2">
    <source>
        <dbReference type="EMBL" id="CAF4029174.1"/>
    </source>
</evidence>
<name>A0A8S2P3H8_9BILA</name>
<protein>
    <submittedName>
        <fullName evidence="2">Uncharacterized protein</fullName>
    </submittedName>
</protein>
<organism evidence="2 3">
    <name type="scientific">Rotaria magnacalcarata</name>
    <dbReference type="NCBI Taxonomy" id="392030"/>
    <lineage>
        <taxon>Eukaryota</taxon>
        <taxon>Metazoa</taxon>
        <taxon>Spiralia</taxon>
        <taxon>Gnathifera</taxon>
        <taxon>Rotifera</taxon>
        <taxon>Eurotatoria</taxon>
        <taxon>Bdelloidea</taxon>
        <taxon>Philodinida</taxon>
        <taxon>Philodinidae</taxon>
        <taxon>Rotaria</taxon>
    </lineage>
</organism>
<dbReference type="Proteomes" id="UP000676336">
    <property type="component" value="Unassembled WGS sequence"/>
</dbReference>
<evidence type="ECO:0000256" key="1">
    <source>
        <dbReference type="SAM" id="Phobius"/>
    </source>
</evidence>
<keyword evidence="1" id="KW-0812">Transmembrane</keyword>
<dbReference type="AlphaFoldDB" id="A0A8S2P3H8"/>
<feature type="non-terminal residue" evidence="2">
    <location>
        <position position="165"/>
    </location>
</feature>
<gene>
    <name evidence="2" type="ORF">SMN809_LOCUS13482</name>
</gene>
<evidence type="ECO:0000313" key="3">
    <source>
        <dbReference type="Proteomes" id="UP000676336"/>
    </source>
</evidence>